<dbReference type="Proteomes" id="UP000000305">
    <property type="component" value="Unassembled WGS sequence"/>
</dbReference>
<accession>E9GCL1</accession>
<gene>
    <name evidence="2" type="ORF">DAPPUDRAFT_240796</name>
</gene>
<reference evidence="2 3" key="1">
    <citation type="journal article" date="2011" name="Science">
        <title>The ecoresponsive genome of Daphnia pulex.</title>
        <authorList>
            <person name="Colbourne J.K."/>
            <person name="Pfrender M.E."/>
            <person name="Gilbert D."/>
            <person name="Thomas W.K."/>
            <person name="Tucker A."/>
            <person name="Oakley T.H."/>
            <person name="Tokishita S."/>
            <person name="Aerts A."/>
            <person name="Arnold G.J."/>
            <person name="Basu M.K."/>
            <person name="Bauer D.J."/>
            <person name="Caceres C.E."/>
            <person name="Carmel L."/>
            <person name="Casola C."/>
            <person name="Choi J.H."/>
            <person name="Detter J.C."/>
            <person name="Dong Q."/>
            <person name="Dusheyko S."/>
            <person name="Eads B.D."/>
            <person name="Frohlich T."/>
            <person name="Geiler-Samerotte K.A."/>
            <person name="Gerlach D."/>
            <person name="Hatcher P."/>
            <person name="Jogdeo S."/>
            <person name="Krijgsveld J."/>
            <person name="Kriventseva E.V."/>
            <person name="Kultz D."/>
            <person name="Laforsch C."/>
            <person name="Lindquist E."/>
            <person name="Lopez J."/>
            <person name="Manak J.R."/>
            <person name="Muller J."/>
            <person name="Pangilinan J."/>
            <person name="Patwardhan R.P."/>
            <person name="Pitluck S."/>
            <person name="Pritham E.J."/>
            <person name="Rechtsteiner A."/>
            <person name="Rho M."/>
            <person name="Rogozin I.B."/>
            <person name="Sakarya O."/>
            <person name="Salamov A."/>
            <person name="Schaack S."/>
            <person name="Shapiro H."/>
            <person name="Shiga Y."/>
            <person name="Skalitzky C."/>
            <person name="Smith Z."/>
            <person name="Souvorov A."/>
            <person name="Sung W."/>
            <person name="Tang Z."/>
            <person name="Tsuchiya D."/>
            <person name="Tu H."/>
            <person name="Vos H."/>
            <person name="Wang M."/>
            <person name="Wolf Y.I."/>
            <person name="Yamagata H."/>
            <person name="Yamada T."/>
            <person name="Ye Y."/>
            <person name="Shaw J.R."/>
            <person name="Andrews J."/>
            <person name="Crease T.J."/>
            <person name="Tang H."/>
            <person name="Lucas S.M."/>
            <person name="Robertson H.M."/>
            <person name="Bork P."/>
            <person name="Koonin E.V."/>
            <person name="Zdobnov E.M."/>
            <person name="Grigoriev I.V."/>
            <person name="Lynch M."/>
            <person name="Boore J.L."/>
        </authorList>
    </citation>
    <scope>NUCLEOTIDE SEQUENCE [LARGE SCALE GENOMIC DNA]</scope>
</reference>
<dbReference type="OrthoDB" id="6359437at2759"/>
<feature type="region of interest" description="Disordered" evidence="1">
    <location>
        <begin position="120"/>
        <end position="142"/>
    </location>
</feature>
<sequence length="523" mass="58357">MIVMERSTPGLVTNVPSRRQQQQWRFLKENGSTEEYGDSFRRAAVHLCVRVIISRLVCIDEMQNQSEKRRPGDGKKSLRWPSLPDEVLLSKTPKWLKSLSFHHRHCPPVSSASFVLPKLPGSDNHFHQPEEESSDVQTGQVHLPPLCFSSGSSSTIDKARSSWLLPTFPAFHRKEVYHRQAAARERRQLSAKLARLPPITTTTSSSSSSTSPPPTVQSSSAPPPRSPRGVEGTSVTLLSSRSGRTRGDEQEEEEEQQVKMPGTITDVGHRNVHLWSVGRRRREEEEEEEDDDERREKAELMALLRPVVSISGHHAPPPVDESYQPTRTTAGSSRDPPTPTAAAAAGPSTLVNNTTTADDFQWTIEWTPSADVFRHHSATSPSSSRSSASDADELIGDEEMAAPWPVERHWRSGSAASRVRHSPPIASPTPTSRNETKAELPLLAYSTSPPVPALRAKTAHPSMSSAEEDQLTASRQQQQQHYHHQEQPDRQDSEEIIEEIEHVFDEIDIQSFDDESPDVHHSR</sequence>
<feature type="compositionally biased region" description="Low complexity" evidence="1">
    <location>
        <begin position="378"/>
        <end position="389"/>
    </location>
</feature>
<name>E9GCL1_DAPPU</name>
<protein>
    <submittedName>
        <fullName evidence="2">Uncharacterized protein</fullName>
    </submittedName>
</protein>
<dbReference type="InParanoid" id="E9GCL1"/>
<feature type="compositionally biased region" description="Low complexity" evidence="1">
    <location>
        <begin position="197"/>
        <end position="210"/>
    </location>
</feature>
<dbReference type="HOGENOM" id="CLU_521005_0_0_1"/>
<evidence type="ECO:0000313" key="3">
    <source>
        <dbReference type="Proteomes" id="UP000000305"/>
    </source>
</evidence>
<keyword evidence="3" id="KW-1185">Reference proteome</keyword>
<evidence type="ECO:0000256" key="1">
    <source>
        <dbReference type="SAM" id="MobiDB-lite"/>
    </source>
</evidence>
<feature type="region of interest" description="Disordered" evidence="1">
    <location>
        <begin position="374"/>
        <end position="495"/>
    </location>
</feature>
<dbReference type="EMBL" id="GL732539">
    <property type="protein sequence ID" value="EFX82576.1"/>
    <property type="molecule type" value="Genomic_DNA"/>
</dbReference>
<dbReference type="AlphaFoldDB" id="E9GCL1"/>
<feature type="region of interest" description="Disordered" evidence="1">
    <location>
        <begin position="308"/>
        <end position="353"/>
    </location>
</feature>
<feature type="region of interest" description="Disordered" evidence="1">
    <location>
        <begin position="190"/>
        <end position="262"/>
    </location>
</feature>
<feature type="compositionally biased region" description="Acidic residues" evidence="1">
    <location>
        <begin position="390"/>
        <end position="400"/>
    </location>
</feature>
<feature type="compositionally biased region" description="Polar residues" evidence="1">
    <location>
        <begin position="461"/>
        <end position="475"/>
    </location>
</feature>
<feature type="compositionally biased region" description="Polar residues" evidence="1">
    <location>
        <begin position="323"/>
        <end position="332"/>
    </location>
</feature>
<proteinExistence type="predicted"/>
<feature type="compositionally biased region" description="Pro residues" evidence="1">
    <location>
        <begin position="211"/>
        <end position="226"/>
    </location>
</feature>
<evidence type="ECO:0000313" key="2">
    <source>
        <dbReference type="EMBL" id="EFX82576.1"/>
    </source>
</evidence>
<dbReference type="KEGG" id="dpx:DAPPUDRAFT_240796"/>
<feature type="compositionally biased region" description="Basic and acidic residues" evidence="1">
    <location>
        <begin position="483"/>
        <end position="495"/>
    </location>
</feature>
<feature type="compositionally biased region" description="Polar residues" evidence="1">
    <location>
        <begin position="233"/>
        <end position="242"/>
    </location>
</feature>
<organism evidence="2 3">
    <name type="scientific">Daphnia pulex</name>
    <name type="common">Water flea</name>
    <dbReference type="NCBI Taxonomy" id="6669"/>
    <lineage>
        <taxon>Eukaryota</taxon>
        <taxon>Metazoa</taxon>
        <taxon>Ecdysozoa</taxon>
        <taxon>Arthropoda</taxon>
        <taxon>Crustacea</taxon>
        <taxon>Branchiopoda</taxon>
        <taxon>Diplostraca</taxon>
        <taxon>Cladocera</taxon>
        <taxon>Anomopoda</taxon>
        <taxon>Daphniidae</taxon>
        <taxon>Daphnia</taxon>
    </lineage>
</organism>